<gene>
    <name evidence="2 4" type="ORF">BDZ99DRAFT_474250</name>
</gene>
<reference evidence="4" key="3">
    <citation type="submission" date="2025-04" db="UniProtKB">
        <authorList>
            <consortium name="RefSeq"/>
        </authorList>
    </citation>
    <scope>IDENTIFICATION</scope>
    <source>
        <strain evidence="4">CBS 304.34</strain>
    </source>
</reference>
<evidence type="ECO:0000256" key="1">
    <source>
        <dbReference type="SAM" id="MobiDB-lite"/>
    </source>
</evidence>
<dbReference type="EMBL" id="MU003696">
    <property type="protein sequence ID" value="KAF2813620.1"/>
    <property type="molecule type" value="Genomic_DNA"/>
</dbReference>
<feature type="compositionally biased region" description="Gly residues" evidence="1">
    <location>
        <begin position="21"/>
        <end position="30"/>
    </location>
</feature>
<dbReference type="AlphaFoldDB" id="A0A6A6YXW8"/>
<dbReference type="GeneID" id="54462783"/>
<dbReference type="Proteomes" id="UP000504636">
    <property type="component" value="Unplaced"/>
</dbReference>
<name>A0A6A6YXW8_9PEZI</name>
<evidence type="ECO:0000313" key="2">
    <source>
        <dbReference type="EMBL" id="KAF2813620.1"/>
    </source>
</evidence>
<accession>A0A6A6YXW8</accession>
<evidence type="ECO:0000313" key="4">
    <source>
        <dbReference type="RefSeq" id="XP_033580584.1"/>
    </source>
</evidence>
<keyword evidence="3" id="KW-1185">Reference proteome</keyword>
<feature type="region of interest" description="Disordered" evidence="1">
    <location>
        <begin position="1"/>
        <end position="40"/>
    </location>
</feature>
<dbReference type="OrthoDB" id="10657972at2759"/>
<evidence type="ECO:0000313" key="3">
    <source>
        <dbReference type="Proteomes" id="UP000504636"/>
    </source>
</evidence>
<proteinExistence type="predicted"/>
<dbReference type="RefSeq" id="XP_033580584.1">
    <property type="nucleotide sequence ID" value="XM_033721890.1"/>
</dbReference>
<reference evidence="2 4" key="1">
    <citation type="journal article" date="2020" name="Stud. Mycol.">
        <title>101 Dothideomycetes genomes: a test case for predicting lifestyles and emergence of pathogens.</title>
        <authorList>
            <person name="Haridas S."/>
            <person name="Albert R."/>
            <person name="Binder M."/>
            <person name="Bloem J."/>
            <person name="Labutti K."/>
            <person name="Salamov A."/>
            <person name="Andreopoulos B."/>
            <person name="Baker S."/>
            <person name="Barry K."/>
            <person name="Bills G."/>
            <person name="Bluhm B."/>
            <person name="Cannon C."/>
            <person name="Castanera R."/>
            <person name="Culley D."/>
            <person name="Daum C."/>
            <person name="Ezra D."/>
            <person name="Gonzalez J."/>
            <person name="Henrissat B."/>
            <person name="Kuo A."/>
            <person name="Liang C."/>
            <person name="Lipzen A."/>
            <person name="Lutzoni F."/>
            <person name="Magnuson J."/>
            <person name="Mondo S."/>
            <person name="Nolan M."/>
            <person name="Ohm R."/>
            <person name="Pangilinan J."/>
            <person name="Park H.-J."/>
            <person name="Ramirez L."/>
            <person name="Alfaro M."/>
            <person name="Sun H."/>
            <person name="Tritt A."/>
            <person name="Yoshinaga Y."/>
            <person name="Zwiers L.-H."/>
            <person name="Turgeon B."/>
            <person name="Goodwin S."/>
            <person name="Spatafora J."/>
            <person name="Crous P."/>
            <person name="Grigoriev I."/>
        </authorList>
    </citation>
    <scope>NUCLEOTIDE SEQUENCE</scope>
    <source>
        <strain evidence="2 4">CBS 304.34</strain>
    </source>
</reference>
<protein>
    <submittedName>
        <fullName evidence="2 4">Uncharacterized protein</fullName>
    </submittedName>
</protein>
<organism evidence="2">
    <name type="scientific">Mytilinidion resinicola</name>
    <dbReference type="NCBI Taxonomy" id="574789"/>
    <lineage>
        <taxon>Eukaryota</taxon>
        <taxon>Fungi</taxon>
        <taxon>Dikarya</taxon>
        <taxon>Ascomycota</taxon>
        <taxon>Pezizomycotina</taxon>
        <taxon>Dothideomycetes</taxon>
        <taxon>Pleosporomycetidae</taxon>
        <taxon>Mytilinidiales</taxon>
        <taxon>Mytilinidiaceae</taxon>
        <taxon>Mytilinidion</taxon>
    </lineage>
</organism>
<reference evidence="4" key="2">
    <citation type="submission" date="2020-04" db="EMBL/GenBank/DDBJ databases">
        <authorList>
            <consortium name="NCBI Genome Project"/>
        </authorList>
    </citation>
    <scope>NUCLEOTIDE SEQUENCE</scope>
    <source>
        <strain evidence="4">CBS 304.34</strain>
    </source>
</reference>
<sequence>MASHDGAMNSAEDMDKEEGHNGGSGGGDGGAQPLTDNLNALPPAAPIARLVSNTATPANAPLNLSYSGRLYRFAESHTGERQDNVKRMIEQERNFGSDRKPDDWDQVKGTETNMVKRGMSFLNANETLDQLVSRLREDPNTENKMFSIIIDVIMYNASKGPGARADFEQRILDMMLYDMTALSFRYFCSLTMLEELIMALVKFFEGEVIRKPSRKGWTCRHMRSIVLLWGTPDHMKAFSSPWDAWAWKVDMDVQTGRD</sequence>